<accession>E7GEC8</accession>
<gene>
    <name evidence="1" type="ORF">HMPREF9488_03300</name>
</gene>
<dbReference type="Proteomes" id="UP000003157">
    <property type="component" value="Unassembled WGS sequence"/>
</dbReference>
<dbReference type="AlphaFoldDB" id="E7GEC8"/>
<name>E7GEC8_9FIRM</name>
<proteinExistence type="predicted"/>
<comment type="caution">
    <text evidence="1">The sequence shown here is derived from an EMBL/GenBank/DDBJ whole genome shotgun (WGS) entry which is preliminary data.</text>
</comment>
<evidence type="ECO:0000313" key="1">
    <source>
        <dbReference type="EMBL" id="EFW03609.1"/>
    </source>
</evidence>
<dbReference type="GeneID" id="78231437"/>
<organism evidence="1 2">
    <name type="scientific">Coprobacillus cateniformis</name>
    <dbReference type="NCBI Taxonomy" id="100884"/>
    <lineage>
        <taxon>Bacteria</taxon>
        <taxon>Bacillati</taxon>
        <taxon>Bacillota</taxon>
        <taxon>Erysipelotrichia</taxon>
        <taxon>Erysipelotrichales</taxon>
        <taxon>Coprobacillaceae</taxon>
        <taxon>Coprobacillus</taxon>
    </lineage>
</organism>
<dbReference type="EMBL" id="ADKX01000046">
    <property type="protein sequence ID" value="EFW03609.1"/>
    <property type="molecule type" value="Genomic_DNA"/>
</dbReference>
<sequence>MWKEKKESYVLEYCYQNGFVSIPFKFSKSLTLKIVTYTDLEVTGLRTAKLLCNLKGAGKVALWKIKQDIKAKENYLITDEKYLQDACYNLYLSSHILYIVKMDTKK</sequence>
<keyword evidence="2" id="KW-1185">Reference proteome</keyword>
<reference evidence="1 2" key="1">
    <citation type="submission" date="2010-12" db="EMBL/GenBank/DDBJ databases">
        <title>The Genome Sequence of Coprobacillus sp. strain 29_1.</title>
        <authorList>
            <consortium name="The Broad Institute Genome Sequencing Platform"/>
            <person name="Earl A."/>
            <person name="Ward D."/>
            <person name="Feldgarden M."/>
            <person name="Gevers D."/>
            <person name="Daigneault M."/>
            <person name="Sibley C.D."/>
            <person name="White A."/>
            <person name="Strauss J."/>
            <person name="Allen-Vercoe E."/>
            <person name="Young S.K."/>
            <person name="Zeng Q."/>
            <person name="Gargeya S."/>
            <person name="Fitzgerald M."/>
            <person name="Haas B."/>
            <person name="Abouelleil A."/>
            <person name="Alvarado L."/>
            <person name="Arachchi H.M."/>
            <person name="Berlin A."/>
            <person name="Brown A."/>
            <person name="Chapman S.B."/>
            <person name="Chen Z."/>
            <person name="Dunbar C."/>
            <person name="Freedman E."/>
            <person name="Gearin G."/>
            <person name="Gellesch M."/>
            <person name="Goldberg J."/>
            <person name="Griggs A."/>
            <person name="Gujja S."/>
            <person name="Heilman E."/>
            <person name="Heiman D."/>
            <person name="Howarth C."/>
            <person name="Larson L."/>
            <person name="Lui A."/>
            <person name="MacDonald P.J.P."/>
            <person name="Mehta T."/>
            <person name="Montmayeur A."/>
            <person name="Murphy C."/>
            <person name="Neiman D."/>
            <person name="Pearson M."/>
            <person name="Priest M."/>
            <person name="Roberts A."/>
            <person name="Saif S."/>
            <person name="Shea T."/>
            <person name="Shenoy N."/>
            <person name="Sisk P."/>
            <person name="Stolte C."/>
            <person name="Sykes S."/>
            <person name="White J."/>
            <person name="Yandava C."/>
            <person name="Nusbaum C."/>
            <person name="Birren B."/>
        </authorList>
    </citation>
    <scope>NUCLEOTIDE SEQUENCE [LARGE SCALE GENOMIC DNA]</scope>
    <source>
        <strain evidence="1 2">29_1</strain>
    </source>
</reference>
<protein>
    <submittedName>
        <fullName evidence="1">Uncharacterized protein</fullName>
    </submittedName>
</protein>
<dbReference type="HOGENOM" id="CLU_2218610_0_0_9"/>
<dbReference type="RefSeq" id="WP_008790382.1">
    <property type="nucleotide sequence ID" value="NZ_AKCB01000004.1"/>
</dbReference>
<evidence type="ECO:0000313" key="2">
    <source>
        <dbReference type="Proteomes" id="UP000003157"/>
    </source>
</evidence>